<feature type="region of interest" description="Disordered" evidence="1">
    <location>
        <begin position="81"/>
        <end position="118"/>
    </location>
</feature>
<dbReference type="EMBL" id="MOOB01000024">
    <property type="protein sequence ID" value="OQE85329.1"/>
    <property type="molecule type" value="Genomic_DNA"/>
</dbReference>
<evidence type="ECO:0000256" key="1">
    <source>
        <dbReference type="SAM" id="MobiDB-lite"/>
    </source>
</evidence>
<comment type="caution">
    <text evidence="2">The sequence shown here is derived from an EMBL/GenBank/DDBJ whole genome shotgun (WGS) entry which is preliminary data.</text>
</comment>
<evidence type="ECO:0000313" key="3">
    <source>
        <dbReference type="Proteomes" id="UP000191691"/>
    </source>
</evidence>
<gene>
    <name evidence="2" type="ORF">PENNAL_c0024G09418</name>
</gene>
<name>A0A1V6YCU8_PENNA</name>
<proteinExistence type="predicted"/>
<accession>A0A1V6YCU8</accession>
<organism evidence="2 3">
    <name type="scientific">Penicillium nalgiovense</name>
    <dbReference type="NCBI Taxonomy" id="60175"/>
    <lineage>
        <taxon>Eukaryota</taxon>
        <taxon>Fungi</taxon>
        <taxon>Dikarya</taxon>
        <taxon>Ascomycota</taxon>
        <taxon>Pezizomycotina</taxon>
        <taxon>Eurotiomycetes</taxon>
        <taxon>Eurotiomycetidae</taxon>
        <taxon>Eurotiales</taxon>
        <taxon>Aspergillaceae</taxon>
        <taxon>Penicillium</taxon>
    </lineage>
</organism>
<dbReference type="AlphaFoldDB" id="A0A1V6YCU8"/>
<protein>
    <submittedName>
        <fullName evidence="2">Uncharacterized protein</fullName>
    </submittedName>
</protein>
<keyword evidence="3" id="KW-1185">Reference proteome</keyword>
<dbReference type="Proteomes" id="UP000191691">
    <property type="component" value="Unassembled WGS sequence"/>
</dbReference>
<evidence type="ECO:0000313" key="2">
    <source>
        <dbReference type="EMBL" id="OQE85329.1"/>
    </source>
</evidence>
<reference evidence="3" key="1">
    <citation type="journal article" date="2017" name="Nat. Microbiol.">
        <title>Global analysis of biosynthetic gene clusters reveals vast potential of secondary metabolite production in Penicillium species.</title>
        <authorList>
            <person name="Nielsen J.C."/>
            <person name="Grijseels S."/>
            <person name="Prigent S."/>
            <person name="Ji B."/>
            <person name="Dainat J."/>
            <person name="Nielsen K.F."/>
            <person name="Frisvad J.C."/>
            <person name="Workman M."/>
            <person name="Nielsen J."/>
        </authorList>
    </citation>
    <scope>NUCLEOTIDE SEQUENCE [LARGE SCALE GENOMIC DNA]</scope>
    <source>
        <strain evidence="3">IBT 13039</strain>
    </source>
</reference>
<sequence length="250" mass="27324">MAQGIIATAHPQHVLAQNMLFALQQRMQILRVELLELEGREEYDMALEQRYKILEGDISLIVYSIIATAHSQHFAAQNMLKRGGRPRASRGRAQSILPSDTDADTTVADGDDVGDDSLSAAEYHTGSLADDIANDSDLGLLTIALDTPKAAGPHKTPSQRCPVLYSDKTDLRPCTLLAEPRPIPVPSDEKLEELVHLQLQASPREGSRARIEEFVARVIAALKAALANIPNSDILHVSAFASYRRGTSRQ</sequence>